<accession>A0A4T0WUV7</accession>
<dbReference type="InterPro" id="IPR012578">
    <property type="entry name" value="Nucl_pore_cmplx"/>
</dbReference>
<comment type="caution">
    <text evidence="1">The sequence shown here is derived from an EMBL/GenBank/DDBJ whole genome shotgun (WGS) entry which is preliminary data.</text>
</comment>
<organism evidence="1 2">
    <name type="scientific">Pichia inconspicua</name>
    <dbReference type="NCBI Taxonomy" id="52247"/>
    <lineage>
        <taxon>Eukaryota</taxon>
        <taxon>Fungi</taxon>
        <taxon>Dikarya</taxon>
        <taxon>Ascomycota</taxon>
        <taxon>Saccharomycotina</taxon>
        <taxon>Pichiomycetes</taxon>
        <taxon>Pichiales</taxon>
        <taxon>Pichiaceae</taxon>
        <taxon>Pichia</taxon>
    </lineage>
</organism>
<dbReference type="Proteomes" id="UP000307173">
    <property type="component" value="Unassembled WGS sequence"/>
</dbReference>
<keyword evidence="2" id="KW-1185">Reference proteome</keyword>
<dbReference type="GO" id="GO:0030474">
    <property type="term" value="P:spindle pole body duplication"/>
    <property type="evidence" value="ECO:0007669"/>
    <property type="project" value="TreeGrafter"/>
</dbReference>
<reference evidence="1 2" key="1">
    <citation type="journal article" date="2019" name="Front. Genet.">
        <title>Whole-Genome Sequencing of the Opportunistic Yeast Pathogen Candida inconspicua Uncovers Its Hybrid Origin.</title>
        <authorList>
            <person name="Mixao V."/>
            <person name="Hansen A.P."/>
            <person name="Saus E."/>
            <person name="Boekhout T."/>
            <person name="Lass-Florl C."/>
            <person name="Gabaldon T."/>
        </authorList>
    </citation>
    <scope>NUCLEOTIDE SEQUENCE [LARGE SCALE GENOMIC DNA]</scope>
    <source>
        <strain evidence="1 2">CBS 180</strain>
    </source>
</reference>
<gene>
    <name evidence="1" type="ORF">CANINC_004961</name>
</gene>
<evidence type="ECO:0000313" key="1">
    <source>
        <dbReference type="EMBL" id="TID13275.1"/>
    </source>
</evidence>
<proteinExistence type="predicted"/>
<sequence length="391" mass="43306">MSNRSSVLDESFIERKSRNSNITNTSGLINSSTTLNGGFSTGSLPVGEVSPFQSINPLVESPFQQSRFYPMQSERKVENRRNRDINGSFDDDNLLKRKVRAYQKRFQDAVQVETPLEIDSNTYLQSAFGSKRRIQDKKSLTGTSKSTATTKSTLNRDINDPYFTEALGRIVNKELELRKLLFSVLAFAVSRLVRSLVRLFVYTHPHLHNACDAVSAFIGSKLVNFPFGSTITELFTFENVLVEASYIDTTISAVLFFVMATSAYRLLKPQDKCLDLPLSTAQRKVLGLPVDEMENVGNDELDNEEEIVKRLHASPQRMEKPVQVVVPDIGSLDSVMGSLGGLDLRGATSTSTSTTSTSTTAAATGSIANVTPSGKYLYETRSELQGNRSFY</sequence>
<dbReference type="PANTHER" id="PTHR28003:SF1">
    <property type="entry name" value="NUCLEOPORIN POM34"/>
    <property type="match status" value="1"/>
</dbReference>
<dbReference type="EMBL" id="SELW01000680">
    <property type="protein sequence ID" value="TID13275.1"/>
    <property type="molecule type" value="Genomic_DNA"/>
</dbReference>
<dbReference type="STRING" id="52247.A0A4T0WUV7"/>
<dbReference type="GO" id="GO:0070762">
    <property type="term" value="C:nuclear pore transmembrane ring"/>
    <property type="evidence" value="ECO:0007669"/>
    <property type="project" value="TreeGrafter"/>
</dbReference>
<dbReference type="Pfam" id="PF08058">
    <property type="entry name" value="NPCC"/>
    <property type="match status" value="1"/>
</dbReference>
<dbReference type="PANTHER" id="PTHR28003">
    <property type="entry name" value="NUCLEOPORIN POM34"/>
    <property type="match status" value="1"/>
</dbReference>
<dbReference type="GO" id="GO:0006606">
    <property type="term" value="P:protein import into nucleus"/>
    <property type="evidence" value="ECO:0007669"/>
    <property type="project" value="TreeGrafter"/>
</dbReference>
<dbReference type="AlphaFoldDB" id="A0A4T0WUV7"/>
<dbReference type="OrthoDB" id="429932at2759"/>
<name>A0A4T0WUV7_9ASCO</name>
<protein>
    <submittedName>
        <fullName evidence="1">Uncharacterized protein</fullName>
    </submittedName>
</protein>
<evidence type="ECO:0000313" key="2">
    <source>
        <dbReference type="Proteomes" id="UP000307173"/>
    </source>
</evidence>
<dbReference type="GO" id="GO:0005640">
    <property type="term" value="C:nuclear outer membrane"/>
    <property type="evidence" value="ECO:0007669"/>
    <property type="project" value="TreeGrafter"/>
</dbReference>